<evidence type="ECO:0000313" key="2">
    <source>
        <dbReference type="Proteomes" id="UP001610063"/>
    </source>
</evidence>
<name>A0ABW7NBX4_9BACT</name>
<dbReference type="Proteomes" id="UP001610063">
    <property type="component" value="Unassembled WGS sequence"/>
</dbReference>
<dbReference type="RefSeq" id="WP_395418480.1">
    <property type="nucleotide sequence ID" value="NZ_JBIPKE010000019.1"/>
</dbReference>
<evidence type="ECO:0008006" key="3">
    <source>
        <dbReference type="Google" id="ProtNLM"/>
    </source>
</evidence>
<dbReference type="Gene3D" id="2.40.50.870">
    <property type="entry name" value="Protein of unknown function (DUF3299)"/>
    <property type="match status" value="1"/>
</dbReference>
<sequence>MRVVLILFAWLLQSPFQGWETLSRLELVSGFDDFLGEETEVPVFSEELKGFEGEIVTIEGYVIPLQTSREGDFFVLSRFPYNNCFFCGNAGPETVAEIYTKDKVATEDSRVRVTGRLELNANDPLHLFFILSEARVTSLD</sequence>
<organism evidence="1 2">
    <name type="scientific">Marinoscillum luteum</name>
    <dbReference type="NCBI Taxonomy" id="861051"/>
    <lineage>
        <taxon>Bacteria</taxon>
        <taxon>Pseudomonadati</taxon>
        <taxon>Bacteroidota</taxon>
        <taxon>Cytophagia</taxon>
        <taxon>Cytophagales</taxon>
        <taxon>Reichenbachiellaceae</taxon>
        <taxon>Marinoscillum</taxon>
    </lineage>
</organism>
<evidence type="ECO:0000313" key="1">
    <source>
        <dbReference type="EMBL" id="MFH6985020.1"/>
    </source>
</evidence>
<accession>A0ABW7NBX4</accession>
<keyword evidence="2" id="KW-1185">Reference proteome</keyword>
<proteinExistence type="predicted"/>
<protein>
    <recommendedName>
        <fullName evidence="3">DUF3299 domain-containing protein</fullName>
    </recommendedName>
</protein>
<comment type="caution">
    <text evidence="1">The sequence shown here is derived from an EMBL/GenBank/DDBJ whole genome shotgun (WGS) entry which is preliminary data.</text>
</comment>
<reference evidence="1 2" key="1">
    <citation type="journal article" date="2013" name="Int. J. Syst. Evol. Microbiol.">
        <title>Marinoscillum luteum sp. nov., isolated from marine sediment.</title>
        <authorList>
            <person name="Cha I.T."/>
            <person name="Park S.J."/>
            <person name="Kim S.J."/>
            <person name="Kim J.G."/>
            <person name="Jung M.Y."/>
            <person name="Shin K.S."/>
            <person name="Kwon K.K."/>
            <person name="Yang S.H."/>
            <person name="Seo Y.S."/>
            <person name="Rhee S.K."/>
        </authorList>
    </citation>
    <scope>NUCLEOTIDE SEQUENCE [LARGE SCALE GENOMIC DNA]</scope>
    <source>
        <strain evidence="1 2">KCTC 23939</strain>
    </source>
</reference>
<gene>
    <name evidence="1" type="ORF">ACHKAR_16310</name>
</gene>
<dbReference type="EMBL" id="JBIPKE010000019">
    <property type="protein sequence ID" value="MFH6985020.1"/>
    <property type="molecule type" value="Genomic_DNA"/>
</dbReference>